<feature type="binding site" evidence="8">
    <location>
        <position position="90"/>
    </location>
    <ligand>
        <name>NAD(+)</name>
        <dbReference type="ChEBI" id="CHEBI:57540"/>
    </ligand>
</feature>
<keyword evidence="10" id="KW-0812">Transmembrane</keyword>
<dbReference type="InParanoid" id="B3MHC7"/>
<evidence type="ECO:0000313" key="14">
    <source>
        <dbReference type="Proteomes" id="UP000007801"/>
    </source>
</evidence>
<evidence type="ECO:0000256" key="4">
    <source>
        <dbReference type="ARBA" id="ARBA00023002"/>
    </source>
</evidence>
<feature type="binding site" evidence="7">
    <location>
        <position position="206"/>
    </location>
    <ligand>
        <name>substrate</name>
    </ligand>
</feature>
<dbReference type="InterPro" id="IPR001236">
    <property type="entry name" value="Lactate/malate_DH_N"/>
</dbReference>
<dbReference type="OMA" id="GDRFGEF"/>
<dbReference type="Pfam" id="PF02866">
    <property type="entry name" value="Ldh_1_C"/>
    <property type="match status" value="1"/>
</dbReference>
<keyword evidence="4 9" id="KW-0560">Oxidoreductase</keyword>
<dbReference type="SMR" id="B3MHC7"/>
<evidence type="ECO:0000256" key="1">
    <source>
        <dbReference type="ARBA" id="ARBA00004843"/>
    </source>
</evidence>
<comment type="similarity">
    <text evidence="2">Belongs to the LDH/MDH superfamily. LDH family.</text>
</comment>
<dbReference type="InterPro" id="IPR015955">
    <property type="entry name" value="Lactate_DH/Glyco_Ohase_4_C"/>
</dbReference>
<dbReference type="PANTHER" id="PTHR43128">
    <property type="entry name" value="L-2-HYDROXYCARBOXYLATE DEHYDROGENASE (NAD(P)(+))"/>
    <property type="match status" value="1"/>
</dbReference>
<dbReference type="PROSITE" id="PS00064">
    <property type="entry name" value="L_LDH"/>
    <property type="match status" value="1"/>
</dbReference>
<feature type="binding site" evidence="8">
    <location>
        <begin position="65"/>
        <end position="70"/>
    </location>
    <ligand>
        <name>NAD(+)</name>
        <dbReference type="ChEBI" id="CHEBI:57540"/>
    </ligand>
</feature>
<evidence type="ECO:0000256" key="7">
    <source>
        <dbReference type="PIRSR" id="PIRSR000102-2"/>
    </source>
</evidence>
<feature type="binding site" evidence="7">
    <location>
        <position position="143"/>
    </location>
    <ligand>
        <name>substrate</name>
    </ligand>
</feature>
<dbReference type="GO" id="GO:0004459">
    <property type="term" value="F:L-lactate dehydrogenase (NAD+) activity"/>
    <property type="evidence" value="ECO:0007669"/>
    <property type="project" value="UniProtKB-EC"/>
</dbReference>
<dbReference type="CDD" id="cd05293">
    <property type="entry name" value="LDH_1"/>
    <property type="match status" value="1"/>
</dbReference>
<keyword evidence="10" id="KW-1133">Transmembrane helix</keyword>
<keyword evidence="10" id="KW-0472">Membrane</keyword>
<dbReference type="InterPro" id="IPR022383">
    <property type="entry name" value="Lactate/malate_DH_C"/>
</dbReference>
<dbReference type="HOGENOM" id="CLU_045401_1_1_1"/>
<proteinExistence type="inferred from homology"/>
<evidence type="ECO:0000256" key="3">
    <source>
        <dbReference type="ARBA" id="ARBA00012967"/>
    </source>
</evidence>
<keyword evidence="14" id="KW-1185">Reference proteome</keyword>
<dbReference type="PRINTS" id="PR00086">
    <property type="entry name" value="LLDHDRGNASE"/>
</dbReference>
<dbReference type="AlphaFoldDB" id="B3MHC7"/>
<evidence type="ECO:0000256" key="8">
    <source>
        <dbReference type="PIRSR" id="PIRSR000102-3"/>
    </source>
</evidence>
<evidence type="ECO:0000259" key="11">
    <source>
        <dbReference type="Pfam" id="PF00056"/>
    </source>
</evidence>
<dbReference type="InterPro" id="IPR018177">
    <property type="entry name" value="L-lactate_DH_AS"/>
</dbReference>
<dbReference type="GeneID" id="6496541"/>
<dbReference type="Gene3D" id="3.40.50.720">
    <property type="entry name" value="NAD(P)-binding Rossmann-like Domain"/>
    <property type="match status" value="1"/>
</dbReference>
<dbReference type="GO" id="GO:0006089">
    <property type="term" value="P:lactate metabolic process"/>
    <property type="evidence" value="ECO:0007669"/>
    <property type="project" value="TreeGrafter"/>
</dbReference>
<reference evidence="13 14" key="1">
    <citation type="journal article" date="2007" name="Nature">
        <title>Evolution of genes and genomes on the Drosophila phylogeny.</title>
        <authorList>
            <consortium name="Drosophila 12 Genomes Consortium"/>
            <person name="Clark A.G."/>
            <person name="Eisen M.B."/>
            <person name="Smith D.R."/>
            <person name="Bergman C.M."/>
            <person name="Oliver B."/>
            <person name="Markow T.A."/>
            <person name="Kaufman T.C."/>
            <person name="Kellis M."/>
            <person name="Gelbart W."/>
            <person name="Iyer V.N."/>
            <person name="Pollard D.A."/>
            <person name="Sackton T.B."/>
            <person name="Larracuente A.M."/>
            <person name="Singh N.D."/>
            <person name="Abad J.P."/>
            <person name="Abt D.N."/>
            <person name="Adryan B."/>
            <person name="Aguade M."/>
            <person name="Akashi H."/>
            <person name="Anderson W.W."/>
            <person name="Aquadro C.F."/>
            <person name="Ardell D.H."/>
            <person name="Arguello R."/>
            <person name="Artieri C.G."/>
            <person name="Barbash D.A."/>
            <person name="Barker D."/>
            <person name="Barsanti P."/>
            <person name="Batterham P."/>
            <person name="Batzoglou S."/>
            <person name="Begun D."/>
            <person name="Bhutkar A."/>
            <person name="Blanco E."/>
            <person name="Bosak S.A."/>
            <person name="Bradley R.K."/>
            <person name="Brand A.D."/>
            <person name="Brent M.R."/>
            <person name="Brooks A.N."/>
            <person name="Brown R.H."/>
            <person name="Butlin R.K."/>
            <person name="Caggese C."/>
            <person name="Calvi B.R."/>
            <person name="Bernardo de Carvalho A."/>
            <person name="Caspi A."/>
            <person name="Castrezana S."/>
            <person name="Celniker S.E."/>
            <person name="Chang J.L."/>
            <person name="Chapple C."/>
            <person name="Chatterji S."/>
            <person name="Chinwalla A."/>
            <person name="Civetta A."/>
            <person name="Clifton S.W."/>
            <person name="Comeron J.M."/>
            <person name="Costello J.C."/>
            <person name="Coyne J.A."/>
            <person name="Daub J."/>
            <person name="David R.G."/>
            <person name="Delcher A.L."/>
            <person name="Delehaunty K."/>
            <person name="Do C.B."/>
            <person name="Ebling H."/>
            <person name="Edwards K."/>
            <person name="Eickbush T."/>
            <person name="Evans J.D."/>
            <person name="Filipski A."/>
            <person name="Findeiss S."/>
            <person name="Freyhult E."/>
            <person name="Fulton L."/>
            <person name="Fulton R."/>
            <person name="Garcia A.C."/>
            <person name="Gardiner A."/>
            <person name="Garfield D.A."/>
            <person name="Garvin B.E."/>
            <person name="Gibson G."/>
            <person name="Gilbert D."/>
            <person name="Gnerre S."/>
            <person name="Godfrey J."/>
            <person name="Good R."/>
            <person name="Gotea V."/>
            <person name="Gravely B."/>
            <person name="Greenberg A.J."/>
            <person name="Griffiths-Jones S."/>
            <person name="Gross S."/>
            <person name="Guigo R."/>
            <person name="Gustafson E.A."/>
            <person name="Haerty W."/>
            <person name="Hahn M.W."/>
            <person name="Halligan D.L."/>
            <person name="Halpern A.L."/>
            <person name="Halter G.M."/>
            <person name="Han M.V."/>
            <person name="Heger A."/>
            <person name="Hillier L."/>
            <person name="Hinrichs A.S."/>
            <person name="Holmes I."/>
            <person name="Hoskins R.A."/>
            <person name="Hubisz M.J."/>
            <person name="Hultmark D."/>
            <person name="Huntley M.A."/>
            <person name="Jaffe D.B."/>
            <person name="Jagadeeshan S."/>
            <person name="Jeck W.R."/>
            <person name="Johnson J."/>
            <person name="Jones C.D."/>
            <person name="Jordan W.C."/>
            <person name="Karpen G.H."/>
            <person name="Kataoka E."/>
            <person name="Keightley P.D."/>
            <person name="Kheradpour P."/>
            <person name="Kirkness E.F."/>
            <person name="Koerich L.B."/>
            <person name="Kristiansen K."/>
            <person name="Kudrna D."/>
            <person name="Kulathinal R.J."/>
            <person name="Kumar S."/>
            <person name="Kwok R."/>
            <person name="Lander E."/>
            <person name="Langley C.H."/>
            <person name="Lapoint R."/>
            <person name="Lazzaro B.P."/>
            <person name="Lee S.J."/>
            <person name="Levesque L."/>
            <person name="Li R."/>
            <person name="Lin C.F."/>
            <person name="Lin M.F."/>
            <person name="Lindblad-Toh K."/>
            <person name="Llopart A."/>
            <person name="Long M."/>
            <person name="Low L."/>
            <person name="Lozovsky E."/>
            <person name="Lu J."/>
            <person name="Luo M."/>
            <person name="Machado C.A."/>
            <person name="Makalowski W."/>
            <person name="Marzo M."/>
            <person name="Matsuda M."/>
            <person name="Matzkin L."/>
            <person name="McAllister B."/>
            <person name="McBride C.S."/>
            <person name="McKernan B."/>
            <person name="McKernan K."/>
            <person name="Mendez-Lago M."/>
            <person name="Minx P."/>
            <person name="Mollenhauer M.U."/>
            <person name="Montooth K."/>
            <person name="Mount S.M."/>
            <person name="Mu X."/>
            <person name="Myers E."/>
            <person name="Negre B."/>
            <person name="Newfeld S."/>
            <person name="Nielsen R."/>
            <person name="Noor M.A."/>
            <person name="O'Grady P."/>
            <person name="Pachter L."/>
            <person name="Papaceit M."/>
            <person name="Parisi M.J."/>
            <person name="Parisi M."/>
            <person name="Parts L."/>
            <person name="Pedersen J.S."/>
            <person name="Pesole G."/>
            <person name="Phillippy A.M."/>
            <person name="Ponting C.P."/>
            <person name="Pop M."/>
            <person name="Porcelli D."/>
            <person name="Powell J.R."/>
            <person name="Prohaska S."/>
            <person name="Pruitt K."/>
            <person name="Puig M."/>
            <person name="Quesneville H."/>
            <person name="Ram K.R."/>
            <person name="Rand D."/>
            <person name="Rasmussen M.D."/>
            <person name="Reed L.K."/>
            <person name="Reenan R."/>
            <person name="Reily A."/>
            <person name="Remington K.A."/>
            <person name="Rieger T.T."/>
            <person name="Ritchie M.G."/>
            <person name="Robin C."/>
            <person name="Rogers Y.H."/>
            <person name="Rohde C."/>
            <person name="Rozas J."/>
            <person name="Rubenfield M.J."/>
            <person name="Ruiz A."/>
            <person name="Russo S."/>
            <person name="Salzberg S.L."/>
            <person name="Sanchez-Gracia A."/>
            <person name="Saranga D.J."/>
            <person name="Sato H."/>
            <person name="Schaeffer S.W."/>
            <person name="Schatz M.C."/>
            <person name="Schlenke T."/>
            <person name="Schwartz R."/>
            <person name="Segarra C."/>
            <person name="Singh R.S."/>
            <person name="Sirot L."/>
            <person name="Sirota M."/>
            <person name="Sisneros N.B."/>
            <person name="Smith C.D."/>
            <person name="Smith T.F."/>
            <person name="Spieth J."/>
            <person name="Stage D.E."/>
            <person name="Stark A."/>
            <person name="Stephan W."/>
            <person name="Strausberg R.L."/>
            <person name="Strempel S."/>
            <person name="Sturgill D."/>
            <person name="Sutton G."/>
            <person name="Sutton G.G."/>
            <person name="Tao W."/>
            <person name="Teichmann S."/>
            <person name="Tobari Y.N."/>
            <person name="Tomimura Y."/>
            <person name="Tsolas J.M."/>
            <person name="Valente V.L."/>
            <person name="Venter E."/>
            <person name="Venter J.C."/>
            <person name="Vicario S."/>
            <person name="Vieira F.G."/>
            <person name="Vilella A.J."/>
            <person name="Villasante A."/>
            <person name="Walenz B."/>
            <person name="Wang J."/>
            <person name="Wasserman M."/>
            <person name="Watts T."/>
            <person name="Wilson D."/>
            <person name="Wilson R.K."/>
            <person name="Wing R.A."/>
            <person name="Wolfner M.F."/>
            <person name="Wong A."/>
            <person name="Wong G.K."/>
            <person name="Wu C.I."/>
            <person name="Wu G."/>
            <person name="Yamamoto D."/>
            <person name="Yang H.P."/>
            <person name="Yang S.P."/>
            <person name="Yorke J.A."/>
            <person name="Yoshida K."/>
            <person name="Zdobnov E."/>
            <person name="Zhang P."/>
            <person name="Zhang Y."/>
            <person name="Zimin A.V."/>
            <person name="Baldwin J."/>
            <person name="Abdouelleil A."/>
            <person name="Abdulkadir J."/>
            <person name="Abebe A."/>
            <person name="Abera B."/>
            <person name="Abreu J."/>
            <person name="Acer S.C."/>
            <person name="Aftuck L."/>
            <person name="Alexander A."/>
            <person name="An P."/>
            <person name="Anderson E."/>
            <person name="Anderson S."/>
            <person name="Arachi H."/>
            <person name="Azer M."/>
            <person name="Bachantsang P."/>
            <person name="Barry A."/>
            <person name="Bayul T."/>
            <person name="Berlin A."/>
            <person name="Bessette D."/>
            <person name="Bloom T."/>
            <person name="Blye J."/>
            <person name="Boguslavskiy L."/>
            <person name="Bonnet C."/>
            <person name="Boukhgalter B."/>
            <person name="Bourzgui I."/>
            <person name="Brown A."/>
            <person name="Cahill P."/>
            <person name="Channer S."/>
            <person name="Cheshatsang Y."/>
            <person name="Chuda L."/>
            <person name="Citroen M."/>
            <person name="Collymore A."/>
            <person name="Cooke P."/>
            <person name="Costello M."/>
            <person name="D'Aco K."/>
            <person name="Daza R."/>
            <person name="De Haan G."/>
            <person name="DeGray S."/>
            <person name="DeMaso C."/>
            <person name="Dhargay N."/>
            <person name="Dooley K."/>
            <person name="Dooley E."/>
            <person name="Doricent M."/>
            <person name="Dorje P."/>
            <person name="Dorjee K."/>
            <person name="Dupes A."/>
            <person name="Elong R."/>
            <person name="Falk J."/>
            <person name="Farina A."/>
            <person name="Faro S."/>
            <person name="Ferguson D."/>
            <person name="Fisher S."/>
            <person name="Foley C.D."/>
            <person name="Franke A."/>
            <person name="Friedrich D."/>
            <person name="Gadbois L."/>
            <person name="Gearin G."/>
            <person name="Gearin C.R."/>
            <person name="Giannoukos G."/>
            <person name="Goode T."/>
            <person name="Graham J."/>
            <person name="Grandbois E."/>
            <person name="Grewal S."/>
            <person name="Gyaltsen K."/>
            <person name="Hafez N."/>
            <person name="Hagos B."/>
            <person name="Hall J."/>
            <person name="Henson C."/>
            <person name="Hollinger A."/>
            <person name="Honan T."/>
            <person name="Huard M.D."/>
            <person name="Hughes L."/>
            <person name="Hurhula B."/>
            <person name="Husby M.E."/>
            <person name="Kamat A."/>
            <person name="Kanga B."/>
            <person name="Kashin S."/>
            <person name="Khazanovich D."/>
            <person name="Kisner P."/>
            <person name="Lance K."/>
            <person name="Lara M."/>
            <person name="Lee W."/>
            <person name="Lennon N."/>
            <person name="Letendre F."/>
            <person name="LeVine R."/>
            <person name="Lipovsky A."/>
            <person name="Liu X."/>
            <person name="Liu J."/>
            <person name="Liu S."/>
            <person name="Lokyitsang T."/>
            <person name="Lokyitsang Y."/>
            <person name="Lubonja R."/>
            <person name="Lui A."/>
            <person name="MacDonald P."/>
            <person name="Magnisalis V."/>
            <person name="Maru K."/>
            <person name="Matthews C."/>
            <person name="McCusker W."/>
            <person name="McDonough S."/>
            <person name="Mehta T."/>
            <person name="Meldrim J."/>
            <person name="Meneus L."/>
            <person name="Mihai O."/>
            <person name="Mihalev A."/>
            <person name="Mihova T."/>
            <person name="Mittelman R."/>
            <person name="Mlenga V."/>
            <person name="Montmayeur A."/>
            <person name="Mulrain L."/>
            <person name="Navidi A."/>
            <person name="Naylor J."/>
            <person name="Negash T."/>
            <person name="Nguyen T."/>
            <person name="Nguyen N."/>
            <person name="Nicol R."/>
            <person name="Norbu C."/>
            <person name="Norbu N."/>
            <person name="Novod N."/>
            <person name="O'Neill B."/>
            <person name="Osman S."/>
            <person name="Markiewicz E."/>
            <person name="Oyono O.L."/>
            <person name="Patti C."/>
            <person name="Phunkhang P."/>
            <person name="Pierre F."/>
            <person name="Priest M."/>
            <person name="Raghuraman S."/>
            <person name="Rege F."/>
            <person name="Reyes R."/>
            <person name="Rise C."/>
            <person name="Rogov P."/>
            <person name="Ross K."/>
            <person name="Ryan E."/>
            <person name="Settipalli S."/>
            <person name="Shea T."/>
            <person name="Sherpa N."/>
            <person name="Shi L."/>
            <person name="Shih D."/>
            <person name="Sparrow T."/>
            <person name="Spaulding J."/>
            <person name="Stalker J."/>
            <person name="Stange-Thomann N."/>
            <person name="Stavropoulos S."/>
            <person name="Stone C."/>
            <person name="Strader C."/>
            <person name="Tesfaye S."/>
            <person name="Thomson T."/>
            <person name="Thoulutsang Y."/>
            <person name="Thoulutsang D."/>
            <person name="Topham K."/>
            <person name="Topping I."/>
            <person name="Tsamla T."/>
            <person name="Vassiliev H."/>
            <person name="Vo A."/>
            <person name="Wangchuk T."/>
            <person name="Wangdi T."/>
            <person name="Weiand M."/>
            <person name="Wilkinson J."/>
            <person name="Wilson A."/>
            <person name="Yadav S."/>
            <person name="Young G."/>
            <person name="Yu Q."/>
            <person name="Zembek L."/>
            <person name="Zhong D."/>
            <person name="Zimmer A."/>
            <person name="Zwirko Z."/>
            <person name="Jaffe D.B."/>
            <person name="Alvarez P."/>
            <person name="Brockman W."/>
            <person name="Butler J."/>
            <person name="Chin C."/>
            <person name="Gnerre S."/>
            <person name="Grabherr M."/>
            <person name="Kleber M."/>
            <person name="Mauceli E."/>
            <person name="MacCallum I."/>
        </authorList>
    </citation>
    <scope>NUCLEOTIDE SEQUENCE [LARGE SCALE GENOMIC DNA]</scope>
    <source>
        <strain evidence="14">Tucson 14024-0371.13</strain>
    </source>
</reference>
<comment type="catalytic activity">
    <reaction evidence="9">
        <text>(S)-lactate + NAD(+) = pyruvate + NADH + H(+)</text>
        <dbReference type="Rhea" id="RHEA:23444"/>
        <dbReference type="ChEBI" id="CHEBI:15361"/>
        <dbReference type="ChEBI" id="CHEBI:15378"/>
        <dbReference type="ChEBI" id="CHEBI:16651"/>
        <dbReference type="ChEBI" id="CHEBI:57540"/>
        <dbReference type="ChEBI" id="CHEBI:57945"/>
        <dbReference type="EC" id="1.1.1.27"/>
    </reaction>
</comment>
<evidence type="ECO:0000256" key="10">
    <source>
        <dbReference type="SAM" id="Phobius"/>
    </source>
</evidence>
<evidence type="ECO:0000256" key="2">
    <source>
        <dbReference type="ARBA" id="ARBA00006054"/>
    </source>
</evidence>
<keyword evidence="5 8" id="KW-0520">NAD</keyword>
<comment type="pathway">
    <text evidence="1 9">Fermentation; pyruvate fermentation to lactate; (S)-lactate from pyruvate: step 1/1.</text>
</comment>
<dbReference type="STRING" id="7217.B3MHC7"/>
<evidence type="ECO:0000313" key="13">
    <source>
        <dbReference type="EMBL" id="EDV37927.1"/>
    </source>
</evidence>
<evidence type="ECO:0000259" key="12">
    <source>
        <dbReference type="Pfam" id="PF02866"/>
    </source>
</evidence>
<accession>B3MHC7</accession>
<sequence length="369" mass="40304">MRREILRPIRCLNHLNLHRSFASKCGGKKSDGKKSDEKKKNAFSSLMKPIKEFKRKPGFKITVVGAGQVGLACCAFLLQRRLAKELVIMDIQYERAQAEARDFNHAAVFLTDPKITACGDGVNTKDSDVVIVTAGVRPGKKSRLEVMHDTIKIFKELVPKLVSFSPNAIYLVVSNPADVMTHAFQKIGKIPKHRCFSTGCHLDTARFRYFIAQRLKVPTTAVKGFVIGEHGDSAVPVWSGVQVAGACLKDIVKNPGCGPDPEKWAEINKEVTCGGSSVSSVKGYTNWAVALTAVDVVAAIAGPYGRIMSIGTDMKGIHDIEENVVLSMPCMVTPSGISHIFEIPLSHGEFEMLHKSAKILFKAQCELGL</sequence>
<feature type="domain" description="Lactate/malate dehydrogenase C-terminal" evidence="12">
    <location>
        <begin position="201"/>
        <end position="362"/>
    </location>
</feature>
<evidence type="ECO:0000256" key="9">
    <source>
        <dbReference type="RuleBase" id="RU000496"/>
    </source>
</evidence>
<gene>
    <name evidence="13" type="primary">Dana\GF13705</name>
    <name evidence="13" type="synonym">dana_GLEANR_13711</name>
    <name evidence="13" type="ORF">GF13705</name>
</gene>
<dbReference type="PhylomeDB" id="B3MHC7"/>
<feature type="binding site" evidence="7">
    <location>
        <position position="175"/>
    </location>
    <ligand>
        <name>substrate</name>
    </ligand>
</feature>
<dbReference type="OrthoDB" id="5405561at2759"/>
<dbReference type="KEGG" id="dan:6496541"/>
<dbReference type="PIRSF" id="PIRSF000102">
    <property type="entry name" value="Lac_mal_DH"/>
    <property type="match status" value="1"/>
</dbReference>
<feature type="binding site" evidence="7">
    <location>
        <position position="137"/>
    </location>
    <ligand>
        <name>substrate</name>
    </ligand>
</feature>
<dbReference type="Pfam" id="PF00056">
    <property type="entry name" value="Ldh_1_N"/>
    <property type="match status" value="1"/>
</dbReference>
<dbReference type="SUPFAM" id="SSF51735">
    <property type="entry name" value="NAD(P)-binding Rossmann-fold domains"/>
    <property type="match status" value="1"/>
</dbReference>
<dbReference type="InterPro" id="IPR036291">
    <property type="entry name" value="NAD(P)-bd_dom_sf"/>
</dbReference>
<feature type="active site" description="Proton acceptor" evidence="6">
    <location>
        <position position="230"/>
    </location>
</feature>
<protein>
    <recommendedName>
        <fullName evidence="3 9">L-lactate dehydrogenase</fullName>
        <ecNumber evidence="3 9">1.1.1.27</ecNumber>
    </recommendedName>
</protein>
<dbReference type="Gene3D" id="3.90.110.10">
    <property type="entry name" value="Lactate dehydrogenase/glycoside hydrolase, family 4, C-terminal"/>
    <property type="match status" value="1"/>
</dbReference>
<organism evidence="13 14">
    <name type="scientific">Drosophila ananassae</name>
    <name type="common">Fruit fly</name>
    <dbReference type="NCBI Taxonomy" id="7217"/>
    <lineage>
        <taxon>Eukaryota</taxon>
        <taxon>Metazoa</taxon>
        <taxon>Ecdysozoa</taxon>
        <taxon>Arthropoda</taxon>
        <taxon>Hexapoda</taxon>
        <taxon>Insecta</taxon>
        <taxon>Pterygota</taxon>
        <taxon>Neoptera</taxon>
        <taxon>Endopterygota</taxon>
        <taxon>Diptera</taxon>
        <taxon>Brachycera</taxon>
        <taxon>Muscomorpha</taxon>
        <taxon>Ephydroidea</taxon>
        <taxon>Drosophilidae</taxon>
        <taxon>Drosophila</taxon>
        <taxon>Sophophora</taxon>
    </lineage>
</organism>
<name>B3MHC7_DROAN</name>
<dbReference type="Proteomes" id="UP000007801">
    <property type="component" value="Unassembled WGS sequence"/>
</dbReference>
<dbReference type="SUPFAM" id="SSF56327">
    <property type="entry name" value="LDH C-terminal domain-like"/>
    <property type="match status" value="1"/>
</dbReference>
<evidence type="ECO:0000256" key="5">
    <source>
        <dbReference type="ARBA" id="ARBA00023027"/>
    </source>
</evidence>
<evidence type="ECO:0000256" key="6">
    <source>
        <dbReference type="PIRSR" id="PIRSR000102-1"/>
    </source>
</evidence>
<dbReference type="UniPathway" id="UPA00554">
    <property type="reaction ID" value="UER00611"/>
</dbReference>
<dbReference type="EMBL" id="CH902619">
    <property type="protein sequence ID" value="EDV37927.1"/>
    <property type="molecule type" value="Genomic_DNA"/>
</dbReference>
<dbReference type="InterPro" id="IPR001557">
    <property type="entry name" value="L-lactate/malate_DH"/>
</dbReference>
<dbReference type="FunCoup" id="B3MHC7">
    <property type="interactions" value="212"/>
</dbReference>
<feature type="binding site" evidence="8">
    <location>
        <begin position="173"/>
        <end position="175"/>
    </location>
    <ligand>
        <name>NAD(+)</name>
        <dbReference type="ChEBI" id="CHEBI:57540"/>
    </ligand>
</feature>
<feature type="domain" description="Lactate/malate dehydrogenase N-terminal" evidence="11">
    <location>
        <begin position="60"/>
        <end position="196"/>
    </location>
</feature>
<dbReference type="EC" id="1.1.1.27" evidence="3 9"/>
<dbReference type="eggNOG" id="KOG1495">
    <property type="taxonomic scope" value="Eukaryota"/>
</dbReference>
<dbReference type="PANTHER" id="PTHR43128:SF16">
    <property type="entry name" value="L-LACTATE DEHYDROGENASE"/>
    <property type="match status" value="1"/>
</dbReference>
<feature type="transmembrane region" description="Helical" evidence="10">
    <location>
        <begin position="57"/>
        <end position="78"/>
    </location>
</feature>